<evidence type="ECO:0000313" key="2">
    <source>
        <dbReference type="Proteomes" id="UP000289437"/>
    </source>
</evidence>
<gene>
    <name evidence="1" type="ORF">GRAN_1443</name>
</gene>
<accession>A0A4Q0T3F9</accession>
<keyword evidence="2" id="KW-1185">Reference proteome</keyword>
<dbReference type="Proteomes" id="UP000289437">
    <property type="component" value="Unassembled WGS sequence"/>
</dbReference>
<reference evidence="1 2" key="1">
    <citation type="submission" date="2018-11" db="EMBL/GenBank/DDBJ databases">
        <authorList>
            <person name="Mardanov A.V."/>
            <person name="Ravin N.V."/>
            <person name="Dedysh S.N."/>
        </authorList>
    </citation>
    <scope>NUCLEOTIDE SEQUENCE [LARGE SCALE GENOMIC DNA]</scope>
    <source>
        <strain evidence="1 2">AF10</strain>
    </source>
</reference>
<reference evidence="2" key="2">
    <citation type="submission" date="2019-02" db="EMBL/GenBank/DDBJ databases">
        <title>Granulicella sibirica sp. nov., a psychrotolerant acidobacterium isolated from an organic soil layer in forested tundra, West Siberia.</title>
        <authorList>
            <person name="Oshkin I.Y."/>
            <person name="Kulichevskaya I.S."/>
            <person name="Rijpstra W.I.C."/>
            <person name="Sinninghe Damste J.S."/>
            <person name="Rakitin A.L."/>
            <person name="Ravin N.V."/>
            <person name="Dedysh S.N."/>
        </authorList>
    </citation>
    <scope>NUCLEOTIDE SEQUENCE [LARGE SCALE GENOMIC DNA]</scope>
    <source>
        <strain evidence="2">AF10</strain>
    </source>
</reference>
<comment type="caution">
    <text evidence="1">The sequence shown here is derived from an EMBL/GenBank/DDBJ whole genome shotgun (WGS) entry which is preliminary data.</text>
</comment>
<sequence length="63" mass="6830">MCAEYQDDGYGVKSNRDGIGKRVEGTRPPIALFGFFAATGALKPTLFLVVSPVEHAPAKLYEE</sequence>
<protein>
    <submittedName>
        <fullName evidence="1">Uncharacterized protein</fullName>
    </submittedName>
</protein>
<proteinExistence type="predicted"/>
<dbReference type="EMBL" id="RDSM01000001">
    <property type="protein sequence ID" value="RXH58133.1"/>
    <property type="molecule type" value="Genomic_DNA"/>
</dbReference>
<dbReference type="AlphaFoldDB" id="A0A4Q0T3F9"/>
<evidence type="ECO:0000313" key="1">
    <source>
        <dbReference type="EMBL" id="RXH58133.1"/>
    </source>
</evidence>
<name>A0A4Q0T3F9_9BACT</name>
<organism evidence="1 2">
    <name type="scientific">Granulicella sibirica</name>
    <dbReference type="NCBI Taxonomy" id="2479048"/>
    <lineage>
        <taxon>Bacteria</taxon>
        <taxon>Pseudomonadati</taxon>
        <taxon>Acidobacteriota</taxon>
        <taxon>Terriglobia</taxon>
        <taxon>Terriglobales</taxon>
        <taxon>Acidobacteriaceae</taxon>
        <taxon>Granulicella</taxon>
    </lineage>
</organism>